<feature type="signal peptide" evidence="5">
    <location>
        <begin position="1"/>
        <end position="25"/>
    </location>
</feature>
<evidence type="ECO:0000313" key="9">
    <source>
        <dbReference type="Proteomes" id="UP000887567"/>
    </source>
</evidence>
<name>A0A913XP04_EXADI</name>
<proteinExistence type="predicted"/>
<dbReference type="PROSITE" id="PS51406">
    <property type="entry name" value="FIBRINOGEN_C_2"/>
    <property type="match status" value="1"/>
</dbReference>
<protein>
    <recommendedName>
        <fullName evidence="10">Fibrinogen C-terminal domain-containing protein</fullName>
    </recommendedName>
</protein>
<evidence type="ECO:0000256" key="4">
    <source>
        <dbReference type="ARBA" id="ARBA00023157"/>
    </source>
</evidence>
<feature type="domain" description="Fibrinogen C-terminal" evidence="7">
    <location>
        <begin position="112"/>
        <end position="165"/>
    </location>
</feature>
<dbReference type="Pfam" id="PF00024">
    <property type="entry name" value="PAN_1"/>
    <property type="match status" value="1"/>
</dbReference>
<dbReference type="RefSeq" id="XP_020907075.1">
    <property type="nucleotide sequence ID" value="XM_021051416.2"/>
</dbReference>
<dbReference type="GeneID" id="110245157"/>
<dbReference type="AlphaFoldDB" id="A0A913XP04"/>
<feature type="domain" description="Apple" evidence="6">
    <location>
        <begin position="29"/>
        <end position="106"/>
    </location>
</feature>
<reference evidence="8" key="1">
    <citation type="submission" date="2022-11" db="UniProtKB">
        <authorList>
            <consortium name="EnsemblMetazoa"/>
        </authorList>
    </citation>
    <scope>IDENTIFICATION</scope>
</reference>
<evidence type="ECO:0008006" key="10">
    <source>
        <dbReference type="Google" id="ProtNLM"/>
    </source>
</evidence>
<keyword evidence="2" id="KW-0430">Lectin</keyword>
<dbReference type="Gene3D" id="3.90.215.10">
    <property type="entry name" value="Gamma Fibrinogen, chain A, domain 1"/>
    <property type="match status" value="1"/>
</dbReference>
<dbReference type="NCBIfam" id="NF040941">
    <property type="entry name" value="GGGWT_bact"/>
    <property type="match status" value="1"/>
</dbReference>
<sequence length="340" mass="39065">MGKKVQPILFFIPLLNIFMRCFVESKSKCSTGISSEMGIELQGFDFKSFQSAELRSCFSMCLDNGICQSINYDTQIFHCQLNNETKRRRPERVRLKHYSVYMENPKRAKIGSSAIFAGHSCKEIKDLGESRGDGEYWIDPGNTGQPFTVYCDMTTDGGGWTLIKRSNLPTTSSLLSVERNDYRFLSNYKDYKQLIVSSGLLQLRKDMGFHQLRFRCRKKSINRTLHIMTTDDNAGHKVLDHFFATTTWPTACNSFERLPDDTSILARNCLKWGLDNNGKTEVNRWGRKGATGTQRVYWEAILWGSKHSFSLIPTYYFCDDYTGATYGKLSVGDIWEIFVR</sequence>
<dbReference type="Proteomes" id="UP000887567">
    <property type="component" value="Unplaced"/>
</dbReference>
<evidence type="ECO:0000313" key="8">
    <source>
        <dbReference type="EnsemblMetazoa" id="XP_020907075.1"/>
    </source>
</evidence>
<dbReference type="SUPFAM" id="SSF57414">
    <property type="entry name" value="Hairpin loop containing domain-like"/>
    <property type="match status" value="1"/>
</dbReference>
<feature type="chain" id="PRO_5036788182" description="Fibrinogen C-terminal domain-containing protein" evidence="5">
    <location>
        <begin position="26"/>
        <end position="340"/>
    </location>
</feature>
<keyword evidence="9" id="KW-1185">Reference proteome</keyword>
<evidence type="ECO:0000256" key="2">
    <source>
        <dbReference type="ARBA" id="ARBA00022734"/>
    </source>
</evidence>
<dbReference type="InterPro" id="IPR002181">
    <property type="entry name" value="Fibrinogen_a/b/g_C_dom"/>
</dbReference>
<dbReference type="GO" id="GO:0005615">
    <property type="term" value="C:extracellular space"/>
    <property type="evidence" value="ECO:0007669"/>
    <property type="project" value="TreeGrafter"/>
</dbReference>
<dbReference type="Pfam" id="PF00147">
    <property type="entry name" value="Fibrinogen_C"/>
    <property type="match status" value="1"/>
</dbReference>
<evidence type="ECO:0000259" key="6">
    <source>
        <dbReference type="PROSITE" id="PS50948"/>
    </source>
</evidence>
<dbReference type="OrthoDB" id="5946336at2759"/>
<evidence type="ECO:0000256" key="3">
    <source>
        <dbReference type="ARBA" id="ARBA00022837"/>
    </source>
</evidence>
<dbReference type="PANTHER" id="PTHR16146">
    <property type="entry name" value="INTELECTIN"/>
    <property type="match status" value="1"/>
</dbReference>
<dbReference type="PANTHER" id="PTHR16146:SF46">
    <property type="entry name" value="INTELECTIN-1A-RELATED"/>
    <property type="match status" value="1"/>
</dbReference>
<keyword evidence="4" id="KW-1015">Disulfide bond</keyword>
<dbReference type="InterPro" id="IPR036056">
    <property type="entry name" value="Fibrinogen-like_C"/>
</dbReference>
<dbReference type="GO" id="GO:0046872">
    <property type="term" value="F:metal ion binding"/>
    <property type="evidence" value="ECO:0007669"/>
    <property type="project" value="UniProtKB-KW"/>
</dbReference>
<organism evidence="8 9">
    <name type="scientific">Exaiptasia diaphana</name>
    <name type="common">Tropical sea anemone</name>
    <name type="synonym">Aiptasia pulchella</name>
    <dbReference type="NCBI Taxonomy" id="2652724"/>
    <lineage>
        <taxon>Eukaryota</taxon>
        <taxon>Metazoa</taxon>
        <taxon>Cnidaria</taxon>
        <taxon>Anthozoa</taxon>
        <taxon>Hexacorallia</taxon>
        <taxon>Actiniaria</taxon>
        <taxon>Aiptasiidae</taxon>
        <taxon>Exaiptasia</taxon>
    </lineage>
</organism>
<dbReference type="PROSITE" id="PS50948">
    <property type="entry name" value="PAN"/>
    <property type="match status" value="1"/>
</dbReference>
<dbReference type="InterPro" id="IPR003609">
    <property type="entry name" value="Pan_app"/>
</dbReference>
<evidence type="ECO:0000256" key="1">
    <source>
        <dbReference type="ARBA" id="ARBA00022723"/>
    </source>
</evidence>
<dbReference type="InterPro" id="IPR014716">
    <property type="entry name" value="Fibrinogen_a/b/g_C_1"/>
</dbReference>
<keyword evidence="5" id="KW-0732">Signal</keyword>
<dbReference type="EnsemblMetazoa" id="XM_021051416.2">
    <property type="protein sequence ID" value="XP_020907075.1"/>
    <property type="gene ID" value="LOC110245157"/>
</dbReference>
<evidence type="ECO:0000256" key="5">
    <source>
        <dbReference type="SAM" id="SignalP"/>
    </source>
</evidence>
<dbReference type="GO" id="GO:0070492">
    <property type="term" value="F:oligosaccharide binding"/>
    <property type="evidence" value="ECO:0007669"/>
    <property type="project" value="TreeGrafter"/>
</dbReference>
<keyword evidence="1" id="KW-0479">Metal-binding</keyword>
<evidence type="ECO:0000259" key="7">
    <source>
        <dbReference type="PROSITE" id="PS51406"/>
    </source>
</evidence>
<accession>A0A913XP04</accession>
<dbReference type="Gene3D" id="3.50.4.10">
    <property type="entry name" value="Hepatocyte Growth Factor"/>
    <property type="match status" value="1"/>
</dbReference>
<dbReference type="SUPFAM" id="SSF56496">
    <property type="entry name" value="Fibrinogen C-terminal domain-like"/>
    <property type="match status" value="1"/>
</dbReference>
<keyword evidence="3" id="KW-0106">Calcium</keyword>